<organism evidence="1 2">
    <name type="scientific">Candidatus Coproplasma avicola</name>
    <dbReference type="NCBI Taxonomy" id="2840744"/>
    <lineage>
        <taxon>Bacteria</taxon>
        <taxon>Bacillati</taxon>
        <taxon>Bacillota</taxon>
        <taxon>Clostridia</taxon>
        <taxon>Eubacteriales</taxon>
        <taxon>Candidatus Coproplasma</taxon>
    </lineage>
</organism>
<protein>
    <submittedName>
        <fullName evidence="1">Uncharacterized protein</fullName>
    </submittedName>
</protein>
<sequence>MNYCENCHAACEGDVCPLCGTKKLRKATAKDFCYLCQCDEGQCDGIADALEENGIHCVAMPYGRGVESQFGLPLSVYRLFVPFSHYERARDFLEQMQSARTEELRKGLLQNIGRLNIGLRLERRLSKKLKIPRDRVLDFCVDIIKSCKFISIEKNNGATGGFIFCYADECTLALDSSTYEVLAIDLTDK</sequence>
<evidence type="ECO:0000313" key="1">
    <source>
        <dbReference type="EMBL" id="HIR66454.1"/>
    </source>
</evidence>
<dbReference type="AlphaFoldDB" id="A0A9D1J896"/>
<accession>A0A9D1J896</accession>
<name>A0A9D1J896_9FIRM</name>
<gene>
    <name evidence="1" type="ORF">IAB94_00220</name>
</gene>
<comment type="caution">
    <text evidence="1">The sequence shown here is derived from an EMBL/GenBank/DDBJ whole genome shotgun (WGS) entry which is preliminary data.</text>
</comment>
<reference evidence="1" key="1">
    <citation type="submission" date="2020-10" db="EMBL/GenBank/DDBJ databases">
        <authorList>
            <person name="Gilroy R."/>
        </authorList>
    </citation>
    <scope>NUCLEOTIDE SEQUENCE</scope>
    <source>
        <strain evidence="1">ChiW16-3235</strain>
    </source>
</reference>
<proteinExistence type="predicted"/>
<evidence type="ECO:0000313" key="2">
    <source>
        <dbReference type="Proteomes" id="UP000823913"/>
    </source>
</evidence>
<dbReference type="Proteomes" id="UP000823913">
    <property type="component" value="Unassembled WGS sequence"/>
</dbReference>
<reference evidence="1" key="2">
    <citation type="journal article" date="2021" name="PeerJ">
        <title>Extensive microbial diversity within the chicken gut microbiome revealed by metagenomics and culture.</title>
        <authorList>
            <person name="Gilroy R."/>
            <person name="Ravi A."/>
            <person name="Getino M."/>
            <person name="Pursley I."/>
            <person name="Horton D.L."/>
            <person name="Alikhan N.F."/>
            <person name="Baker D."/>
            <person name="Gharbi K."/>
            <person name="Hall N."/>
            <person name="Watson M."/>
            <person name="Adriaenssens E.M."/>
            <person name="Foster-Nyarko E."/>
            <person name="Jarju S."/>
            <person name="Secka A."/>
            <person name="Antonio M."/>
            <person name="Oren A."/>
            <person name="Chaudhuri R.R."/>
            <person name="La Ragione R."/>
            <person name="Hildebrand F."/>
            <person name="Pallen M.J."/>
        </authorList>
    </citation>
    <scope>NUCLEOTIDE SEQUENCE</scope>
    <source>
        <strain evidence="1">ChiW16-3235</strain>
    </source>
</reference>
<dbReference type="EMBL" id="DVHK01000003">
    <property type="protein sequence ID" value="HIR66454.1"/>
    <property type="molecule type" value="Genomic_DNA"/>
</dbReference>